<organism evidence="1 2">
    <name type="scientific">Humitalea rosea</name>
    <dbReference type="NCBI Taxonomy" id="990373"/>
    <lineage>
        <taxon>Bacteria</taxon>
        <taxon>Pseudomonadati</taxon>
        <taxon>Pseudomonadota</taxon>
        <taxon>Alphaproteobacteria</taxon>
        <taxon>Acetobacterales</taxon>
        <taxon>Roseomonadaceae</taxon>
        <taxon>Humitalea</taxon>
    </lineage>
</organism>
<dbReference type="EMBL" id="QKYU01000019">
    <property type="protein sequence ID" value="PZW42120.1"/>
    <property type="molecule type" value="Genomic_DNA"/>
</dbReference>
<proteinExistence type="predicted"/>
<dbReference type="AlphaFoldDB" id="A0A2W7K3C2"/>
<dbReference type="RefSeq" id="WP_111399308.1">
    <property type="nucleotide sequence ID" value="NZ_QKYU01000019.1"/>
</dbReference>
<evidence type="ECO:0000313" key="2">
    <source>
        <dbReference type="Proteomes" id="UP000249688"/>
    </source>
</evidence>
<dbReference type="OrthoDB" id="2853714at2"/>
<protein>
    <recommendedName>
        <fullName evidence="3">SCP-2 sterol transfer family protein</fullName>
    </recommendedName>
</protein>
<evidence type="ECO:0000313" key="1">
    <source>
        <dbReference type="EMBL" id="PZW42120.1"/>
    </source>
</evidence>
<accession>A0A2W7K3C2</accession>
<dbReference type="Proteomes" id="UP000249688">
    <property type="component" value="Unassembled WGS sequence"/>
</dbReference>
<comment type="caution">
    <text evidence="1">The sequence shown here is derived from an EMBL/GenBank/DDBJ whole genome shotgun (WGS) entry which is preliminary data.</text>
</comment>
<keyword evidence="2" id="KW-1185">Reference proteome</keyword>
<evidence type="ECO:0008006" key="3">
    <source>
        <dbReference type="Google" id="ProtNLM"/>
    </source>
</evidence>
<gene>
    <name evidence="1" type="ORF">C8P66_11912</name>
</gene>
<name>A0A2W7K3C2_9PROT</name>
<sequence>MRPEALPAVVNADPVLRRWGRNLTTTLLLEVGSQSWLLRIHDGVMAEVRGGPFVMPSWIFALRADPAAWAEFVQPEPPPGRHDLFALIRHGKLHVEGDLHPFMSHLLWFKSAFAALRRTEIAA</sequence>
<reference evidence="1 2" key="1">
    <citation type="submission" date="2018-06" db="EMBL/GenBank/DDBJ databases">
        <title>Genomic Encyclopedia of Archaeal and Bacterial Type Strains, Phase II (KMG-II): from individual species to whole genera.</title>
        <authorList>
            <person name="Goeker M."/>
        </authorList>
    </citation>
    <scope>NUCLEOTIDE SEQUENCE [LARGE SCALE GENOMIC DNA]</scope>
    <source>
        <strain evidence="1 2">DSM 24525</strain>
    </source>
</reference>